<feature type="transmembrane region" description="Helical" evidence="1">
    <location>
        <begin position="34"/>
        <end position="54"/>
    </location>
</feature>
<keyword evidence="3" id="KW-1185">Reference proteome</keyword>
<dbReference type="Proteomes" id="UP000294823">
    <property type="component" value="Unassembled WGS sequence"/>
</dbReference>
<protein>
    <submittedName>
        <fullName evidence="2">Transcriptional regulator</fullName>
    </submittedName>
</protein>
<keyword evidence="1" id="KW-1133">Transmembrane helix</keyword>
<keyword evidence="1" id="KW-0812">Transmembrane</keyword>
<dbReference type="EMBL" id="SLTR01000804">
    <property type="protein sequence ID" value="TDA71239.1"/>
    <property type="molecule type" value="Genomic_DNA"/>
</dbReference>
<evidence type="ECO:0000313" key="3">
    <source>
        <dbReference type="Proteomes" id="UP000294823"/>
    </source>
</evidence>
<organism evidence="2 3">
    <name type="scientific">Halomonas marinisediminis</name>
    <dbReference type="NCBI Taxonomy" id="2546095"/>
    <lineage>
        <taxon>Bacteria</taxon>
        <taxon>Pseudomonadati</taxon>
        <taxon>Pseudomonadota</taxon>
        <taxon>Gammaproteobacteria</taxon>
        <taxon>Oceanospirillales</taxon>
        <taxon>Halomonadaceae</taxon>
        <taxon>Halomonas</taxon>
    </lineage>
</organism>
<reference evidence="2 3" key="1">
    <citation type="submission" date="2019-03" db="EMBL/GenBank/DDBJ databases">
        <title>Halomonas marinisediminis sp. nov., a moderately halophilic bacterium isolated from the Bohai Gulf.</title>
        <authorList>
            <person name="Ji X."/>
        </authorList>
    </citation>
    <scope>NUCLEOTIDE SEQUENCE [LARGE SCALE GENOMIC DNA]</scope>
    <source>
        <strain evidence="2 3">204</strain>
    </source>
</reference>
<keyword evidence="1" id="KW-0472">Membrane</keyword>
<comment type="caution">
    <text evidence="2">The sequence shown here is derived from an EMBL/GenBank/DDBJ whole genome shotgun (WGS) entry which is preliminary data.</text>
</comment>
<feature type="non-terminal residue" evidence="2">
    <location>
        <position position="1"/>
    </location>
</feature>
<evidence type="ECO:0000313" key="2">
    <source>
        <dbReference type="EMBL" id="TDA71239.1"/>
    </source>
</evidence>
<evidence type="ECO:0000256" key="1">
    <source>
        <dbReference type="SAM" id="Phobius"/>
    </source>
</evidence>
<name>A0ABY2D1E2_9GAMM</name>
<feature type="non-terminal residue" evidence="2">
    <location>
        <position position="74"/>
    </location>
</feature>
<proteinExistence type="predicted"/>
<sequence>AKWQARQIFLLAVALTGLFYLLVSTQNRFFQPDVLQITLVIGALGTWRFGWWFTHAVRAEIYRRVKWPGMRARA</sequence>
<gene>
    <name evidence="2" type="ORF">E0702_18580</name>
</gene>
<accession>A0ABY2D1E2</accession>